<name>A0ABR7LVH1_9ACTN</name>
<sequence>MRTPLTPTPLARTRLARKAVARTRLARTTVCTVVLAMAAGGCGGSGPSPTASPSAPSTMSSEPPASATAGPDAAVDVAAAGRAYVDAVNEEDLAGLAEAFTTDAEIVDVSRSIRGRAAIRDWAAAEVIGGRLRVLRITPMPGGQDLLVHWAPSGSAGWRAHYRFTYRDGAIARADLQYA</sequence>
<feature type="compositionally biased region" description="Low complexity" evidence="1">
    <location>
        <begin position="47"/>
        <end position="71"/>
    </location>
</feature>
<dbReference type="EMBL" id="JABVEC010000021">
    <property type="protein sequence ID" value="MBC6468750.1"/>
    <property type="molecule type" value="Genomic_DNA"/>
</dbReference>
<dbReference type="Pfam" id="PF12680">
    <property type="entry name" value="SnoaL_2"/>
    <property type="match status" value="1"/>
</dbReference>
<feature type="region of interest" description="Disordered" evidence="1">
    <location>
        <begin position="42"/>
        <end position="71"/>
    </location>
</feature>
<dbReference type="InterPro" id="IPR032710">
    <property type="entry name" value="NTF2-like_dom_sf"/>
</dbReference>
<reference evidence="3 4" key="1">
    <citation type="submission" date="2020-06" db="EMBL/GenBank/DDBJ databases">
        <title>Actinomadura xiongansis sp. nov., isolated from soil of Baiyangdian.</title>
        <authorList>
            <person name="Zhang X."/>
        </authorList>
    </citation>
    <scope>NUCLEOTIDE SEQUENCE [LARGE SCALE GENOMIC DNA]</scope>
    <source>
        <strain evidence="3 4">HBUM206468</strain>
    </source>
</reference>
<feature type="domain" description="SnoaL-like" evidence="2">
    <location>
        <begin position="82"/>
        <end position="173"/>
    </location>
</feature>
<evidence type="ECO:0000313" key="4">
    <source>
        <dbReference type="Proteomes" id="UP000805614"/>
    </source>
</evidence>
<evidence type="ECO:0000313" key="3">
    <source>
        <dbReference type="EMBL" id="MBC6468750.1"/>
    </source>
</evidence>
<accession>A0ABR7LVH1</accession>
<dbReference type="InterPro" id="IPR037401">
    <property type="entry name" value="SnoaL-like"/>
</dbReference>
<organism evidence="3 4">
    <name type="scientific">Actinomadura alba</name>
    <dbReference type="NCBI Taxonomy" id="406431"/>
    <lineage>
        <taxon>Bacteria</taxon>
        <taxon>Bacillati</taxon>
        <taxon>Actinomycetota</taxon>
        <taxon>Actinomycetes</taxon>
        <taxon>Streptosporangiales</taxon>
        <taxon>Thermomonosporaceae</taxon>
        <taxon>Actinomadura</taxon>
    </lineage>
</organism>
<comment type="caution">
    <text evidence="3">The sequence shown here is derived from an EMBL/GenBank/DDBJ whole genome shotgun (WGS) entry which is preliminary data.</text>
</comment>
<gene>
    <name evidence="3" type="ORF">HKK74_25105</name>
</gene>
<dbReference type="RefSeq" id="WP_187245802.1">
    <property type="nucleotide sequence ID" value="NZ_BAAAOK010000035.1"/>
</dbReference>
<dbReference type="Gene3D" id="3.10.450.50">
    <property type="match status" value="1"/>
</dbReference>
<dbReference type="Proteomes" id="UP000805614">
    <property type="component" value="Unassembled WGS sequence"/>
</dbReference>
<protein>
    <submittedName>
        <fullName evidence="3">Nuclear transport factor 2 family protein</fullName>
    </submittedName>
</protein>
<evidence type="ECO:0000256" key="1">
    <source>
        <dbReference type="SAM" id="MobiDB-lite"/>
    </source>
</evidence>
<evidence type="ECO:0000259" key="2">
    <source>
        <dbReference type="Pfam" id="PF12680"/>
    </source>
</evidence>
<proteinExistence type="predicted"/>
<dbReference type="SUPFAM" id="SSF54427">
    <property type="entry name" value="NTF2-like"/>
    <property type="match status" value="1"/>
</dbReference>
<keyword evidence="4" id="KW-1185">Reference proteome</keyword>